<dbReference type="EMBL" id="KZ613854">
    <property type="protein sequence ID" value="PMD55742.1"/>
    <property type="molecule type" value="Genomic_DNA"/>
</dbReference>
<gene>
    <name evidence="2" type="ORF">K444DRAFT_536863</name>
</gene>
<feature type="region of interest" description="Disordered" evidence="1">
    <location>
        <begin position="1"/>
        <end position="71"/>
    </location>
</feature>
<dbReference type="Proteomes" id="UP000235371">
    <property type="component" value="Unassembled WGS sequence"/>
</dbReference>
<evidence type="ECO:0008006" key="4">
    <source>
        <dbReference type="Google" id="ProtNLM"/>
    </source>
</evidence>
<accession>A0A2J6SY99</accession>
<protein>
    <recommendedName>
        <fullName evidence="4">RNA helicase HEL117</fullName>
    </recommendedName>
</protein>
<feature type="compositionally biased region" description="Basic residues" evidence="1">
    <location>
        <begin position="16"/>
        <end position="48"/>
    </location>
</feature>
<reference evidence="2 3" key="1">
    <citation type="submission" date="2016-04" db="EMBL/GenBank/DDBJ databases">
        <title>A degradative enzymes factory behind the ericoid mycorrhizal symbiosis.</title>
        <authorList>
            <consortium name="DOE Joint Genome Institute"/>
            <person name="Martino E."/>
            <person name="Morin E."/>
            <person name="Grelet G."/>
            <person name="Kuo A."/>
            <person name="Kohler A."/>
            <person name="Daghino S."/>
            <person name="Barry K."/>
            <person name="Choi C."/>
            <person name="Cichocki N."/>
            <person name="Clum A."/>
            <person name="Copeland A."/>
            <person name="Hainaut M."/>
            <person name="Haridas S."/>
            <person name="Labutti K."/>
            <person name="Lindquist E."/>
            <person name="Lipzen A."/>
            <person name="Khouja H.-R."/>
            <person name="Murat C."/>
            <person name="Ohm R."/>
            <person name="Olson A."/>
            <person name="Spatafora J."/>
            <person name="Veneault-Fourrey C."/>
            <person name="Henrissat B."/>
            <person name="Grigoriev I."/>
            <person name="Martin F."/>
            <person name="Perotto S."/>
        </authorList>
    </citation>
    <scope>NUCLEOTIDE SEQUENCE [LARGE SCALE GENOMIC DNA]</scope>
    <source>
        <strain evidence="2 3">E</strain>
    </source>
</reference>
<dbReference type="GeneID" id="36583493"/>
<dbReference type="InterPro" id="IPR044688">
    <property type="entry name" value="SCI-1-like"/>
</dbReference>
<proteinExistence type="predicted"/>
<dbReference type="PANTHER" id="PTHR34117">
    <property type="entry name" value="STYLE CELL-CYCLE INHIBITOR 1"/>
    <property type="match status" value="1"/>
</dbReference>
<dbReference type="InParanoid" id="A0A2J6SY99"/>
<sequence>MSSRIPSYRKDDRTRPSRSRSPRRHPQPSHSHRERSPPRQHGHHKRKRSPDPTSTTAPKDLPFNGRQLGKRDYEAFKPMFALYMDIQKGKVLEEMDETEIKGRWKSFLGKWNRGELAEGWYDPSTLQKAVQSSADPDSRPRDEDRTRATATKRGEEKAPAREELLESESDEEIGPTLPGQEGRSRGGRMGPSIPRMEDLELKKEMEDEDGLARRDDIRSARKLDRKEQKEKLDELVPRAEAGTRERQLEKKKEVNEKMKSFREKSPGAVEVPDAELMGGGDSIEGYKKVKQEFERKKNERELRKEEILRARMAEREERLQEYRAKEEGTMSMLKALAKQRFG</sequence>
<name>A0A2J6SY99_9HELO</name>
<evidence type="ECO:0000313" key="2">
    <source>
        <dbReference type="EMBL" id="PMD55742.1"/>
    </source>
</evidence>
<dbReference type="OrthoDB" id="2139939at2759"/>
<feature type="region of interest" description="Disordered" evidence="1">
    <location>
        <begin position="118"/>
        <end position="283"/>
    </location>
</feature>
<dbReference type="AlphaFoldDB" id="A0A2J6SY99"/>
<feature type="compositionally biased region" description="Polar residues" evidence="1">
    <location>
        <begin position="124"/>
        <end position="135"/>
    </location>
</feature>
<evidence type="ECO:0000256" key="1">
    <source>
        <dbReference type="SAM" id="MobiDB-lite"/>
    </source>
</evidence>
<dbReference type="PANTHER" id="PTHR34117:SF1">
    <property type="entry name" value="STYLE CELL-CYCLE INHIBITOR 1"/>
    <property type="match status" value="1"/>
</dbReference>
<keyword evidence="3" id="KW-1185">Reference proteome</keyword>
<organism evidence="2 3">
    <name type="scientific">Hyaloscypha bicolor E</name>
    <dbReference type="NCBI Taxonomy" id="1095630"/>
    <lineage>
        <taxon>Eukaryota</taxon>
        <taxon>Fungi</taxon>
        <taxon>Dikarya</taxon>
        <taxon>Ascomycota</taxon>
        <taxon>Pezizomycotina</taxon>
        <taxon>Leotiomycetes</taxon>
        <taxon>Helotiales</taxon>
        <taxon>Hyaloscyphaceae</taxon>
        <taxon>Hyaloscypha</taxon>
        <taxon>Hyaloscypha bicolor</taxon>
    </lineage>
</organism>
<evidence type="ECO:0000313" key="3">
    <source>
        <dbReference type="Proteomes" id="UP000235371"/>
    </source>
</evidence>
<feature type="compositionally biased region" description="Basic and acidic residues" evidence="1">
    <location>
        <begin position="136"/>
        <end position="164"/>
    </location>
</feature>
<feature type="compositionally biased region" description="Basic and acidic residues" evidence="1">
    <location>
        <begin position="195"/>
        <end position="265"/>
    </location>
</feature>
<dbReference type="RefSeq" id="XP_024732646.1">
    <property type="nucleotide sequence ID" value="XM_024875413.1"/>
</dbReference>